<reference evidence="1 2" key="1">
    <citation type="submission" date="2019-02" db="EMBL/GenBank/DDBJ databases">
        <title>Investigation of anaerobic lignin degradation for improved lignocellulosic biofuels.</title>
        <authorList>
            <person name="Deangelis K."/>
        </authorList>
    </citation>
    <scope>NUCLEOTIDE SEQUENCE [LARGE SCALE GENOMIC DNA]</scope>
    <source>
        <strain evidence="1 2">159R</strain>
    </source>
</reference>
<organism evidence="1 2">
    <name type="scientific">Sodalis ligni</name>
    <dbReference type="NCBI Taxonomy" id="2697027"/>
    <lineage>
        <taxon>Bacteria</taxon>
        <taxon>Pseudomonadati</taxon>
        <taxon>Pseudomonadota</taxon>
        <taxon>Gammaproteobacteria</taxon>
        <taxon>Enterobacterales</taxon>
        <taxon>Bruguierivoracaceae</taxon>
        <taxon>Sodalis</taxon>
    </lineage>
</organism>
<evidence type="ECO:0000313" key="1">
    <source>
        <dbReference type="EMBL" id="TCL02613.1"/>
    </source>
</evidence>
<comment type="caution">
    <text evidence="1">The sequence shown here is derived from an EMBL/GenBank/DDBJ whole genome shotgun (WGS) entry which is preliminary data.</text>
</comment>
<name>A0A4R1N664_9GAMM</name>
<dbReference type="RefSeq" id="WP_279433130.1">
    <property type="nucleotide sequence ID" value="NZ_SJOI01000001.1"/>
</dbReference>
<evidence type="ECO:0000313" key="2">
    <source>
        <dbReference type="Proteomes" id="UP000294555"/>
    </source>
</evidence>
<dbReference type="EMBL" id="SJOI01000001">
    <property type="protein sequence ID" value="TCL02613.1"/>
    <property type="molecule type" value="Genomic_DNA"/>
</dbReference>
<protein>
    <submittedName>
        <fullName evidence="1">Uncharacterized protein</fullName>
    </submittedName>
</protein>
<keyword evidence="2" id="KW-1185">Reference proteome</keyword>
<proteinExistence type="predicted"/>
<dbReference type="Proteomes" id="UP000294555">
    <property type="component" value="Unassembled WGS sequence"/>
</dbReference>
<gene>
    <name evidence="1" type="ORF">EZJ58_0637</name>
</gene>
<accession>A0A4R1N664</accession>
<dbReference type="AlphaFoldDB" id="A0A4R1N664"/>
<sequence length="42" mass="4729">MMKQYQSTLAPPLSGKVEGLLDRVTELCRQLYNQPIGSSLYV</sequence>